<evidence type="ECO:0000256" key="1">
    <source>
        <dbReference type="ARBA" id="ARBA00023004"/>
    </source>
</evidence>
<dbReference type="Gene3D" id="2.30.30.90">
    <property type="match status" value="1"/>
</dbReference>
<dbReference type="InterPro" id="IPR007167">
    <property type="entry name" value="Fe-transptr_FeoA-like"/>
</dbReference>
<evidence type="ECO:0000313" key="3">
    <source>
        <dbReference type="EMBL" id="BDR91510.1"/>
    </source>
</evidence>
<reference evidence="3" key="4">
    <citation type="journal article" date="2023" name="Microbiol. Resour. Announc.">
        <title>Complete Genome Sequence of Vulcanisaeta souniana Strain IC-059, a Hyperthermophilic Archaeon Isolated from Hot Spring Water in Japan.</title>
        <authorList>
            <person name="Kato S."/>
            <person name="Itoh T."/>
            <person name="Wu L."/>
            <person name="Ma J."/>
            <person name="Ohkuma M."/>
        </authorList>
    </citation>
    <scope>NUCLEOTIDE SEQUENCE</scope>
    <source>
        <strain evidence="3">JCM 11219</strain>
    </source>
</reference>
<dbReference type="GO" id="GO:0046914">
    <property type="term" value="F:transition metal ion binding"/>
    <property type="evidence" value="ECO:0007669"/>
    <property type="project" value="InterPro"/>
</dbReference>
<dbReference type="OrthoDB" id="27194at2157"/>
<dbReference type="EMBL" id="BMNM01000002">
    <property type="protein sequence ID" value="GGI73732.1"/>
    <property type="molecule type" value="Genomic_DNA"/>
</dbReference>
<dbReference type="RefSeq" id="WP_188602793.1">
    <property type="nucleotide sequence ID" value="NZ_AP026830.1"/>
</dbReference>
<dbReference type="InterPro" id="IPR038157">
    <property type="entry name" value="FeoA_core_dom"/>
</dbReference>
<reference evidence="4" key="2">
    <citation type="submission" date="2020-09" db="EMBL/GenBank/DDBJ databases">
        <authorList>
            <person name="Sun Q."/>
            <person name="Ohkuma M."/>
        </authorList>
    </citation>
    <scope>NUCLEOTIDE SEQUENCE</scope>
    <source>
        <strain evidence="4">JCM 11219</strain>
    </source>
</reference>
<dbReference type="SUPFAM" id="SSF50037">
    <property type="entry name" value="C-terminal domain of transcriptional repressors"/>
    <property type="match status" value="1"/>
</dbReference>
<dbReference type="EMBL" id="AP026830">
    <property type="protein sequence ID" value="BDR91510.1"/>
    <property type="molecule type" value="Genomic_DNA"/>
</dbReference>
<sequence>MNVNNEHIPINRAPNNSLVKIVKPSSDRLIDLGLTTGSVVKVLISTPCGPVLVQREDGPVIVLDADTASSTLVSIISRPEPARHRHRRRRGWSH</sequence>
<feature type="domain" description="Ferrous iron transporter FeoA-like" evidence="2">
    <location>
        <begin position="27"/>
        <end position="73"/>
    </location>
</feature>
<keyword evidence="1" id="KW-0408">Iron</keyword>
<evidence type="ECO:0000313" key="4">
    <source>
        <dbReference type="EMBL" id="GGI73732.1"/>
    </source>
</evidence>
<reference evidence="6" key="3">
    <citation type="submission" date="2022-09" db="EMBL/GenBank/DDBJ databases">
        <title>Complete genome sequence of Vulcanisaeta souniana.</title>
        <authorList>
            <person name="Kato S."/>
            <person name="Itoh T."/>
            <person name="Ohkuma M."/>
        </authorList>
    </citation>
    <scope>NUCLEOTIDE SEQUENCE [LARGE SCALE GENOMIC DNA]</scope>
    <source>
        <strain evidence="6">JCM 11219</strain>
    </source>
</reference>
<evidence type="ECO:0000313" key="6">
    <source>
        <dbReference type="Proteomes" id="UP001060771"/>
    </source>
</evidence>
<protein>
    <recommendedName>
        <fullName evidence="2">Ferrous iron transporter FeoA-like domain-containing protein</fullName>
    </recommendedName>
</protein>
<organism evidence="4 5">
    <name type="scientific">Vulcanisaeta souniana JCM 11219</name>
    <dbReference type="NCBI Taxonomy" id="1293586"/>
    <lineage>
        <taxon>Archaea</taxon>
        <taxon>Thermoproteota</taxon>
        <taxon>Thermoprotei</taxon>
        <taxon>Thermoproteales</taxon>
        <taxon>Thermoproteaceae</taxon>
        <taxon>Vulcanisaeta</taxon>
    </lineage>
</organism>
<evidence type="ECO:0000313" key="5">
    <source>
        <dbReference type="Proteomes" id="UP000657075"/>
    </source>
</evidence>
<accession>A0A830E1L9</accession>
<name>A0A830E1L9_9CREN</name>
<keyword evidence="6" id="KW-1185">Reference proteome</keyword>
<dbReference type="InterPro" id="IPR008988">
    <property type="entry name" value="Transcriptional_repressor_C"/>
</dbReference>
<evidence type="ECO:0000259" key="2">
    <source>
        <dbReference type="Pfam" id="PF04023"/>
    </source>
</evidence>
<dbReference type="Pfam" id="PF04023">
    <property type="entry name" value="FeoA"/>
    <property type="match status" value="1"/>
</dbReference>
<dbReference type="GeneID" id="76206159"/>
<dbReference type="AlphaFoldDB" id="A0A830E1L9"/>
<gene>
    <name evidence="4" type="ORF">GCM10007112_08220</name>
    <name evidence="3" type="ORF">Vsou_06030</name>
</gene>
<dbReference type="Proteomes" id="UP000657075">
    <property type="component" value="Unassembled WGS sequence"/>
</dbReference>
<dbReference type="Proteomes" id="UP001060771">
    <property type="component" value="Chromosome"/>
</dbReference>
<reference evidence="4" key="1">
    <citation type="journal article" date="2014" name="Int. J. Syst. Evol. Microbiol.">
        <title>Complete genome sequence of Corynebacterium casei LMG S-19264T (=DSM 44701T), isolated from a smear-ripened cheese.</title>
        <authorList>
            <consortium name="US DOE Joint Genome Institute (JGI-PGF)"/>
            <person name="Walter F."/>
            <person name="Albersmeier A."/>
            <person name="Kalinowski J."/>
            <person name="Ruckert C."/>
        </authorList>
    </citation>
    <scope>NUCLEOTIDE SEQUENCE</scope>
    <source>
        <strain evidence="4">JCM 11219</strain>
    </source>
</reference>
<proteinExistence type="predicted"/>